<accession>A0ABS0BC06</accession>
<evidence type="ECO:0000313" key="3">
    <source>
        <dbReference type="EMBL" id="MBF6025462.1"/>
    </source>
</evidence>
<dbReference type="Proteomes" id="UP001429984">
    <property type="component" value="Unassembled WGS sequence"/>
</dbReference>
<dbReference type="RefSeq" id="WP_194932072.1">
    <property type="nucleotide sequence ID" value="NZ_JADLZT010000009.1"/>
</dbReference>
<sequence length="178" mass="18814">MKSLALGLVLTAVLAGCASSPTVNTDHDPSAQFGNYRTYTWLSKPEGASPLAQQRIVAAIDAKLQSKGWTQSPNADVGVAAHVATQQQQTLDTFYSGPAWGGYRWGGGWGMGSATTTVRTYNVGTLVVDMFDTKTKQAIWRGTASDTIPSSQEKINATVQAGIDKMFADFPPGSAPAK</sequence>
<name>A0ABS0BC06_9GAMM</name>
<evidence type="ECO:0000313" key="4">
    <source>
        <dbReference type="Proteomes" id="UP001429984"/>
    </source>
</evidence>
<feature type="chain" id="PRO_5045047454" evidence="1">
    <location>
        <begin position="26"/>
        <end position="178"/>
    </location>
</feature>
<reference evidence="3 4" key="1">
    <citation type="submission" date="2020-11" db="EMBL/GenBank/DDBJ databases">
        <title>Draft Genome Sequence and Secondary Metabolite Biosynthetic Potential of the Lysobacter niastensis Type strain DSM 18481.</title>
        <authorList>
            <person name="Turrini P."/>
            <person name="Artuso I."/>
            <person name="Tescari M."/>
            <person name="Lugli G.A."/>
            <person name="Frangipani E."/>
            <person name="Ventura M."/>
            <person name="Visca P."/>
        </authorList>
    </citation>
    <scope>NUCLEOTIDE SEQUENCE [LARGE SCALE GENOMIC DNA]</scope>
    <source>
        <strain evidence="3 4">DSM 18481</strain>
    </source>
</reference>
<gene>
    <name evidence="3" type="ORF">IU514_15615</name>
</gene>
<keyword evidence="1" id="KW-0732">Signal</keyword>
<dbReference type="PROSITE" id="PS51257">
    <property type="entry name" value="PROKAR_LIPOPROTEIN"/>
    <property type="match status" value="1"/>
</dbReference>
<dbReference type="Pfam" id="PF13590">
    <property type="entry name" value="DUF4136"/>
    <property type="match status" value="1"/>
</dbReference>
<protein>
    <submittedName>
        <fullName evidence="3">DUF4136 domain-containing protein</fullName>
    </submittedName>
</protein>
<keyword evidence="4" id="KW-1185">Reference proteome</keyword>
<dbReference type="EMBL" id="JADLZT010000009">
    <property type="protein sequence ID" value="MBF6025462.1"/>
    <property type="molecule type" value="Genomic_DNA"/>
</dbReference>
<comment type="caution">
    <text evidence="3">The sequence shown here is derived from an EMBL/GenBank/DDBJ whole genome shotgun (WGS) entry which is preliminary data.</text>
</comment>
<proteinExistence type="predicted"/>
<feature type="domain" description="DUF4136" evidence="2">
    <location>
        <begin position="23"/>
        <end position="172"/>
    </location>
</feature>
<evidence type="ECO:0000259" key="2">
    <source>
        <dbReference type="Pfam" id="PF13590"/>
    </source>
</evidence>
<organism evidence="3 4">
    <name type="scientific">Lysobacter niastensis</name>
    <dbReference type="NCBI Taxonomy" id="380629"/>
    <lineage>
        <taxon>Bacteria</taxon>
        <taxon>Pseudomonadati</taxon>
        <taxon>Pseudomonadota</taxon>
        <taxon>Gammaproteobacteria</taxon>
        <taxon>Lysobacterales</taxon>
        <taxon>Lysobacteraceae</taxon>
        <taxon>Lysobacter</taxon>
    </lineage>
</organism>
<evidence type="ECO:0000256" key="1">
    <source>
        <dbReference type="SAM" id="SignalP"/>
    </source>
</evidence>
<dbReference type="InterPro" id="IPR025411">
    <property type="entry name" value="DUF4136"/>
</dbReference>
<dbReference type="Gene3D" id="3.30.160.670">
    <property type="match status" value="1"/>
</dbReference>
<feature type="signal peptide" evidence="1">
    <location>
        <begin position="1"/>
        <end position="25"/>
    </location>
</feature>